<comment type="caution">
    <text evidence="2">The sequence shown here is derived from an EMBL/GenBank/DDBJ whole genome shotgun (WGS) entry which is preliminary data.</text>
</comment>
<dbReference type="AlphaFoldDB" id="A0A9Q0E5C2"/>
<reference evidence="2" key="1">
    <citation type="submission" date="2022-07" db="EMBL/GenBank/DDBJ databases">
        <title>Chromosome-level genome of Muraenolepis orangiensis.</title>
        <authorList>
            <person name="Kim J."/>
        </authorList>
    </citation>
    <scope>NUCLEOTIDE SEQUENCE</scope>
    <source>
        <strain evidence="2">KU_S4_2022</strain>
        <tissue evidence="2">Muscle</tissue>
    </source>
</reference>
<evidence type="ECO:0000313" key="2">
    <source>
        <dbReference type="EMBL" id="KAJ3601264.1"/>
    </source>
</evidence>
<dbReference type="EMBL" id="JANIIK010000047">
    <property type="protein sequence ID" value="KAJ3601264.1"/>
    <property type="molecule type" value="Genomic_DNA"/>
</dbReference>
<dbReference type="Proteomes" id="UP001148018">
    <property type="component" value="Unassembled WGS sequence"/>
</dbReference>
<evidence type="ECO:0000313" key="3">
    <source>
        <dbReference type="Proteomes" id="UP001148018"/>
    </source>
</evidence>
<keyword evidence="3" id="KW-1185">Reference proteome</keyword>
<evidence type="ECO:0000256" key="1">
    <source>
        <dbReference type="SAM" id="MobiDB-lite"/>
    </source>
</evidence>
<name>A0A9Q0E5C2_9TELE</name>
<feature type="region of interest" description="Disordered" evidence="1">
    <location>
        <begin position="39"/>
        <end position="73"/>
    </location>
</feature>
<protein>
    <submittedName>
        <fullName evidence="2">Uncharacterized protein</fullName>
    </submittedName>
</protein>
<sequence length="73" mass="7432">MFLAVGAATRPRSLVSLHLRGMSRHDRAVLIQVVRQSGEDAGAVGQGPRPPATTGSNGTALTAANLTSGSHQA</sequence>
<feature type="compositionally biased region" description="Polar residues" evidence="1">
    <location>
        <begin position="53"/>
        <end position="73"/>
    </location>
</feature>
<gene>
    <name evidence="2" type="ORF">NHX12_032237</name>
</gene>
<organism evidence="2 3">
    <name type="scientific">Muraenolepis orangiensis</name>
    <name type="common">Patagonian moray cod</name>
    <dbReference type="NCBI Taxonomy" id="630683"/>
    <lineage>
        <taxon>Eukaryota</taxon>
        <taxon>Metazoa</taxon>
        <taxon>Chordata</taxon>
        <taxon>Craniata</taxon>
        <taxon>Vertebrata</taxon>
        <taxon>Euteleostomi</taxon>
        <taxon>Actinopterygii</taxon>
        <taxon>Neopterygii</taxon>
        <taxon>Teleostei</taxon>
        <taxon>Neoteleostei</taxon>
        <taxon>Acanthomorphata</taxon>
        <taxon>Zeiogadaria</taxon>
        <taxon>Gadariae</taxon>
        <taxon>Gadiformes</taxon>
        <taxon>Muraenolepidoidei</taxon>
        <taxon>Muraenolepididae</taxon>
        <taxon>Muraenolepis</taxon>
    </lineage>
</organism>
<proteinExistence type="predicted"/>
<accession>A0A9Q0E5C2</accession>